<sequence>MTKVSCSKWRRRREIPTVDGDGRLGAEAYVLIEKRKAGQRLSGLQGEADRVPRCSGPEKQSGGVGPATSPSALRDEARMWFLNPAPAGPVCLPRREE</sequence>
<evidence type="ECO:0000313" key="3">
    <source>
        <dbReference type="Proteomes" id="UP001066276"/>
    </source>
</evidence>
<evidence type="ECO:0000313" key="2">
    <source>
        <dbReference type="EMBL" id="KAJ1208016.1"/>
    </source>
</evidence>
<comment type="caution">
    <text evidence="2">The sequence shown here is derived from an EMBL/GenBank/DDBJ whole genome shotgun (WGS) entry which is preliminary data.</text>
</comment>
<accession>A0AAV7W5H2</accession>
<name>A0AAV7W5H2_PLEWA</name>
<keyword evidence="3" id="KW-1185">Reference proteome</keyword>
<proteinExistence type="predicted"/>
<protein>
    <submittedName>
        <fullName evidence="2">Uncharacterized protein</fullName>
    </submittedName>
</protein>
<evidence type="ECO:0000256" key="1">
    <source>
        <dbReference type="SAM" id="MobiDB-lite"/>
    </source>
</evidence>
<dbReference type="EMBL" id="JANPWB010000002">
    <property type="protein sequence ID" value="KAJ1208016.1"/>
    <property type="molecule type" value="Genomic_DNA"/>
</dbReference>
<reference evidence="2" key="1">
    <citation type="journal article" date="2022" name="bioRxiv">
        <title>Sequencing and chromosome-scale assembly of the giantPleurodeles waltlgenome.</title>
        <authorList>
            <person name="Brown T."/>
            <person name="Elewa A."/>
            <person name="Iarovenko S."/>
            <person name="Subramanian E."/>
            <person name="Araus A.J."/>
            <person name="Petzold A."/>
            <person name="Susuki M."/>
            <person name="Suzuki K.-i.T."/>
            <person name="Hayashi T."/>
            <person name="Toyoda A."/>
            <person name="Oliveira C."/>
            <person name="Osipova E."/>
            <person name="Leigh N.D."/>
            <person name="Simon A."/>
            <person name="Yun M.H."/>
        </authorList>
    </citation>
    <scope>NUCLEOTIDE SEQUENCE</scope>
    <source>
        <strain evidence="2">20211129_DDA</strain>
        <tissue evidence="2">Liver</tissue>
    </source>
</reference>
<gene>
    <name evidence="2" type="ORF">NDU88_003406</name>
</gene>
<feature type="region of interest" description="Disordered" evidence="1">
    <location>
        <begin position="41"/>
        <end position="72"/>
    </location>
</feature>
<dbReference type="AlphaFoldDB" id="A0AAV7W5H2"/>
<dbReference type="Proteomes" id="UP001066276">
    <property type="component" value="Chromosome 1_2"/>
</dbReference>
<organism evidence="2 3">
    <name type="scientific">Pleurodeles waltl</name>
    <name type="common">Iberian ribbed newt</name>
    <dbReference type="NCBI Taxonomy" id="8319"/>
    <lineage>
        <taxon>Eukaryota</taxon>
        <taxon>Metazoa</taxon>
        <taxon>Chordata</taxon>
        <taxon>Craniata</taxon>
        <taxon>Vertebrata</taxon>
        <taxon>Euteleostomi</taxon>
        <taxon>Amphibia</taxon>
        <taxon>Batrachia</taxon>
        <taxon>Caudata</taxon>
        <taxon>Salamandroidea</taxon>
        <taxon>Salamandridae</taxon>
        <taxon>Pleurodelinae</taxon>
        <taxon>Pleurodeles</taxon>
    </lineage>
</organism>